<dbReference type="OrthoDB" id="505607at2759"/>
<dbReference type="InterPro" id="IPR036514">
    <property type="entry name" value="SGNH_hydro_sf"/>
</dbReference>
<proteinExistence type="predicted"/>
<accession>A0A9P6N076</accession>
<organism evidence="2 3">
    <name type="scientific">Entomortierella chlamydospora</name>
    <dbReference type="NCBI Taxonomy" id="101097"/>
    <lineage>
        <taxon>Eukaryota</taxon>
        <taxon>Fungi</taxon>
        <taxon>Fungi incertae sedis</taxon>
        <taxon>Mucoromycota</taxon>
        <taxon>Mortierellomycotina</taxon>
        <taxon>Mortierellomycetes</taxon>
        <taxon>Mortierellales</taxon>
        <taxon>Mortierellaceae</taxon>
        <taxon>Entomortierella</taxon>
    </lineage>
</organism>
<dbReference type="InterPro" id="IPR013830">
    <property type="entry name" value="SGNH_hydro"/>
</dbReference>
<dbReference type="EMBL" id="JAAAID010000316">
    <property type="protein sequence ID" value="KAG0019036.1"/>
    <property type="molecule type" value="Genomic_DNA"/>
</dbReference>
<keyword evidence="3" id="KW-1185">Reference proteome</keyword>
<dbReference type="Proteomes" id="UP000703661">
    <property type="component" value="Unassembled WGS sequence"/>
</dbReference>
<dbReference type="SUPFAM" id="SSF52266">
    <property type="entry name" value="SGNH hydrolase"/>
    <property type="match status" value="1"/>
</dbReference>
<reference evidence="2" key="1">
    <citation type="journal article" date="2020" name="Fungal Divers.">
        <title>Resolving the Mortierellaceae phylogeny through synthesis of multi-gene phylogenetics and phylogenomics.</title>
        <authorList>
            <person name="Vandepol N."/>
            <person name="Liber J."/>
            <person name="Desiro A."/>
            <person name="Na H."/>
            <person name="Kennedy M."/>
            <person name="Barry K."/>
            <person name="Grigoriev I.V."/>
            <person name="Miller A.N."/>
            <person name="O'Donnell K."/>
            <person name="Stajich J.E."/>
            <person name="Bonito G."/>
        </authorList>
    </citation>
    <scope>NUCLEOTIDE SEQUENCE</scope>
    <source>
        <strain evidence="2">NRRL 2769</strain>
    </source>
</reference>
<evidence type="ECO:0000259" key="1">
    <source>
        <dbReference type="Pfam" id="PF13472"/>
    </source>
</evidence>
<evidence type="ECO:0000313" key="3">
    <source>
        <dbReference type="Proteomes" id="UP000703661"/>
    </source>
</evidence>
<dbReference type="Pfam" id="PF13472">
    <property type="entry name" value="Lipase_GDSL_2"/>
    <property type="match status" value="1"/>
</dbReference>
<comment type="caution">
    <text evidence="2">The sequence shown here is derived from an EMBL/GenBank/DDBJ whole genome shotgun (WGS) entry which is preliminary data.</text>
</comment>
<dbReference type="Gene3D" id="3.40.50.1110">
    <property type="entry name" value="SGNH hydrolase"/>
    <property type="match status" value="1"/>
</dbReference>
<gene>
    <name evidence="2" type="ORF">BGZ80_006405</name>
</gene>
<dbReference type="AlphaFoldDB" id="A0A9P6N076"/>
<sequence>MSSIENSQKDLPENQGMSQEAFKQLIQAAMSFKERSHHTLHEVHIPELTSSSSSQEREPQSTVASAIDVVLIGDSMLERFKTTGTSTRLAQVPRSINLGCGGDKVENVLYRLSFMTPLLENRSIKLWIVMVGTNNLRKKGLRPSDIPLYRLLLQALLRIDSKSKIIACEIFKRKDFEDKYVDEANNMIKTMITEMNSSLGLQEDRIIWSEAPAEAIIEHLDDHVHLNEEGYRIWDETLYPRAQQLIV</sequence>
<name>A0A9P6N076_9FUNG</name>
<evidence type="ECO:0000313" key="2">
    <source>
        <dbReference type="EMBL" id="KAG0019036.1"/>
    </source>
</evidence>
<protein>
    <recommendedName>
        <fullName evidence="1">SGNH hydrolase-type esterase domain-containing protein</fullName>
    </recommendedName>
</protein>
<feature type="domain" description="SGNH hydrolase-type esterase" evidence="1">
    <location>
        <begin position="72"/>
        <end position="233"/>
    </location>
</feature>